<gene>
    <name evidence="7" type="ORF">AMJ44_03665</name>
</gene>
<keyword evidence="6" id="KW-0460">Magnesium</keyword>
<comment type="catalytic activity">
    <reaction evidence="1 6">
        <text>alpha,alpha-trehalose 6-phosphate + H2O = alpha,alpha-trehalose + phosphate</text>
        <dbReference type="Rhea" id="RHEA:23420"/>
        <dbReference type="ChEBI" id="CHEBI:15377"/>
        <dbReference type="ChEBI" id="CHEBI:16551"/>
        <dbReference type="ChEBI" id="CHEBI:43474"/>
        <dbReference type="ChEBI" id="CHEBI:58429"/>
        <dbReference type="EC" id="3.1.3.12"/>
    </reaction>
</comment>
<protein>
    <recommendedName>
        <fullName evidence="6">Trehalose 6-phosphate phosphatase</fullName>
        <ecNumber evidence="6">3.1.3.12</ecNumber>
    </recommendedName>
</protein>
<reference evidence="7 8" key="1">
    <citation type="journal article" date="2015" name="Microbiome">
        <title>Genomic resolution of linkages in carbon, nitrogen, and sulfur cycling among widespread estuary sediment bacteria.</title>
        <authorList>
            <person name="Baker B.J."/>
            <person name="Lazar C.S."/>
            <person name="Teske A.P."/>
            <person name="Dick G.J."/>
        </authorList>
    </citation>
    <scope>NUCLEOTIDE SEQUENCE [LARGE SCALE GENOMIC DNA]</scope>
    <source>
        <strain evidence="7">DG_54_3</strain>
    </source>
</reference>
<evidence type="ECO:0000256" key="5">
    <source>
        <dbReference type="ARBA" id="ARBA00024179"/>
    </source>
</evidence>
<dbReference type="NCBIfam" id="TIGR00685">
    <property type="entry name" value="T6PP"/>
    <property type="match status" value="1"/>
</dbReference>
<dbReference type="Gene3D" id="3.40.50.1000">
    <property type="entry name" value="HAD superfamily/HAD-like"/>
    <property type="match status" value="1"/>
</dbReference>
<evidence type="ECO:0000256" key="6">
    <source>
        <dbReference type="RuleBase" id="RU361117"/>
    </source>
</evidence>
<dbReference type="EMBL" id="LIZX01000023">
    <property type="protein sequence ID" value="KPJ69504.1"/>
    <property type="molecule type" value="Genomic_DNA"/>
</dbReference>
<dbReference type="GO" id="GO:0005992">
    <property type="term" value="P:trehalose biosynthetic process"/>
    <property type="evidence" value="ECO:0007669"/>
    <property type="project" value="UniProtKB-UniPathway"/>
</dbReference>
<dbReference type="Pfam" id="PF02358">
    <property type="entry name" value="Trehalose_PPase"/>
    <property type="match status" value="1"/>
</dbReference>
<evidence type="ECO:0000256" key="1">
    <source>
        <dbReference type="ARBA" id="ARBA00000500"/>
    </source>
</evidence>
<comment type="function">
    <text evidence="5 6">Removes the phosphate from trehalose 6-phosphate to produce free trehalose.</text>
</comment>
<keyword evidence="6" id="KW-0479">Metal-binding</keyword>
<evidence type="ECO:0000256" key="2">
    <source>
        <dbReference type="ARBA" id="ARBA00005199"/>
    </source>
</evidence>
<dbReference type="Gene3D" id="3.30.70.1020">
    <property type="entry name" value="Trehalose-6-phosphate phosphatase related protein, domain 2"/>
    <property type="match status" value="1"/>
</dbReference>
<dbReference type="NCBIfam" id="TIGR01484">
    <property type="entry name" value="HAD-SF-IIB"/>
    <property type="match status" value="1"/>
</dbReference>
<dbReference type="PANTHER" id="PTHR43768">
    <property type="entry name" value="TREHALOSE 6-PHOSPHATE PHOSPHATASE"/>
    <property type="match status" value="1"/>
</dbReference>
<dbReference type="CDD" id="cd01627">
    <property type="entry name" value="HAD_TPP"/>
    <property type="match status" value="1"/>
</dbReference>
<comment type="pathway">
    <text evidence="2 6">Glycan biosynthesis; trehalose biosynthesis.</text>
</comment>
<dbReference type="UniPathway" id="UPA00299"/>
<evidence type="ECO:0000313" key="8">
    <source>
        <dbReference type="Proteomes" id="UP000051861"/>
    </source>
</evidence>
<evidence type="ECO:0000256" key="4">
    <source>
        <dbReference type="ARBA" id="ARBA00022801"/>
    </source>
</evidence>
<dbReference type="EC" id="3.1.3.12" evidence="6"/>
<accession>A0A0S7Y476</accession>
<comment type="similarity">
    <text evidence="3 6">Belongs to the trehalose phosphatase family.</text>
</comment>
<name>A0A0S7Y476_UNCSA</name>
<keyword evidence="4 6" id="KW-0378">Hydrolase</keyword>
<dbReference type="GO" id="GO:0046872">
    <property type="term" value="F:metal ion binding"/>
    <property type="evidence" value="ECO:0007669"/>
    <property type="project" value="UniProtKB-KW"/>
</dbReference>
<dbReference type="AlphaFoldDB" id="A0A0S7Y476"/>
<proteinExistence type="inferred from homology"/>
<dbReference type="PANTHER" id="PTHR43768:SF3">
    <property type="entry name" value="TREHALOSE 6-PHOSPHATE PHOSPHATASE"/>
    <property type="match status" value="1"/>
</dbReference>
<dbReference type="InterPro" id="IPR044651">
    <property type="entry name" value="OTSB-like"/>
</dbReference>
<sequence>MVCKDHPSLAQIILMKYILFLDYDGTLTPIVKKPGLAVLSKSRRNILKKISQNPHFLVAVVSGRMLSDLKRRVGIPGIYYAGNHGFEIQGPKIKTVHPKARQAIPLLREIKSKLQKKLKGMRGIIVEDKILTLSLHYRMVRSKDFGRIKRAFPEIIRPYLKTNKIKITYGKKVFEIRPNVEWNKGRAVLWLIKKLGKGIKILPIYIGDDRTDEDAFSALKNWGATIRVGKSKKTHAEHCLKNVKEVYLFIESLLTAELVLFSKG</sequence>
<dbReference type="InterPro" id="IPR023214">
    <property type="entry name" value="HAD_sf"/>
</dbReference>
<comment type="cofactor">
    <cofactor evidence="6">
        <name>Mg(2+)</name>
        <dbReference type="ChEBI" id="CHEBI:18420"/>
    </cofactor>
</comment>
<dbReference type="InterPro" id="IPR003337">
    <property type="entry name" value="Trehalose_PPase"/>
</dbReference>
<dbReference type="InterPro" id="IPR036412">
    <property type="entry name" value="HAD-like_sf"/>
</dbReference>
<dbReference type="SUPFAM" id="SSF56784">
    <property type="entry name" value="HAD-like"/>
    <property type="match status" value="1"/>
</dbReference>
<evidence type="ECO:0000256" key="3">
    <source>
        <dbReference type="ARBA" id="ARBA00008770"/>
    </source>
</evidence>
<evidence type="ECO:0000313" key="7">
    <source>
        <dbReference type="EMBL" id="KPJ69504.1"/>
    </source>
</evidence>
<organism evidence="7 8">
    <name type="scientific">candidate division WOR-1 bacterium DG_54_3</name>
    <dbReference type="NCBI Taxonomy" id="1703775"/>
    <lineage>
        <taxon>Bacteria</taxon>
        <taxon>Bacillati</taxon>
        <taxon>Saganbacteria</taxon>
    </lineage>
</organism>
<dbReference type="GO" id="GO:0004805">
    <property type="term" value="F:trehalose-phosphatase activity"/>
    <property type="evidence" value="ECO:0007669"/>
    <property type="project" value="UniProtKB-EC"/>
</dbReference>
<comment type="caution">
    <text evidence="7">The sequence shown here is derived from an EMBL/GenBank/DDBJ whole genome shotgun (WGS) entry which is preliminary data.</text>
</comment>
<dbReference type="Proteomes" id="UP000051861">
    <property type="component" value="Unassembled WGS sequence"/>
</dbReference>
<dbReference type="InterPro" id="IPR006379">
    <property type="entry name" value="HAD-SF_hydro_IIB"/>
</dbReference>